<dbReference type="InterPro" id="IPR029472">
    <property type="entry name" value="Copia-like_N"/>
</dbReference>
<reference evidence="3 4" key="1">
    <citation type="journal article" date="2023" name="G3 (Bethesda)">
        <title>A chromosome-length genome assembly and annotation of blackberry (Rubus argutus, cv. 'Hillquist').</title>
        <authorList>
            <person name="Bruna T."/>
            <person name="Aryal R."/>
            <person name="Dudchenko O."/>
            <person name="Sargent D.J."/>
            <person name="Mead D."/>
            <person name="Buti M."/>
            <person name="Cavallini A."/>
            <person name="Hytonen T."/>
            <person name="Andres J."/>
            <person name="Pham M."/>
            <person name="Weisz D."/>
            <person name="Mascagni F."/>
            <person name="Usai G."/>
            <person name="Natali L."/>
            <person name="Bassil N."/>
            <person name="Fernandez G.E."/>
            <person name="Lomsadze A."/>
            <person name="Armour M."/>
            <person name="Olukolu B."/>
            <person name="Poorten T."/>
            <person name="Britton C."/>
            <person name="Davik J."/>
            <person name="Ashrafi H."/>
            <person name="Aiden E.L."/>
            <person name="Borodovsky M."/>
            <person name="Worthington M."/>
        </authorList>
    </citation>
    <scope>NUCLEOTIDE SEQUENCE [LARGE SCALE GENOMIC DNA]</scope>
    <source>
        <strain evidence="3">PI 553951</strain>
    </source>
</reference>
<feature type="domain" description="Retrotransposon Copia-like N-terminal" evidence="2">
    <location>
        <begin position="20"/>
        <end position="67"/>
    </location>
</feature>
<dbReference type="Proteomes" id="UP001457282">
    <property type="component" value="Unassembled WGS sequence"/>
</dbReference>
<proteinExistence type="predicted"/>
<evidence type="ECO:0000256" key="1">
    <source>
        <dbReference type="SAM" id="MobiDB-lite"/>
    </source>
</evidence>
<dbReference type="Pfam" id="PF14244">
    <property type="entry name" value="Retrotran_gag_3"/>
    <property type="match status" value="1"/>
</dbReference>
<keyword evidence="4" id="KW-1185">Reference proteome</keyword>
<sequence length="127" mass="14247">MGEPKSTDATPNLSDPLTLHHSDTSGLTLVNEQLKGHNYGQWSRFIRLSLSAKNKLGLIDGSIKAPSSTDTKFPTWQRCNDMVLSWILHSIHLDIARSVLFYDTAAGVWSDLKDRFSQGNDSRIYQI</sequence>
<protein>
    <recommendedName>
        <fullName evidence="2">Retrotransposon Copia-like N-terminal domain-containing protein</fullName>
    </recommendedName>
</protein>
<dbReference type="PANTHER" id="PTHR37610">
    <property type="entry name" value="CCHC-TYPE DOMAIN-CONTAINING PROTEIN"/>
    <property type="match status" value="1"/>
</dbReference>
<evidence type="ECO:0000259" key="2">
    <source>
        <dbReference type="Pfam" id="PF14244"/>
    </source>
</evidence>
<evidence type="ECO:0000313" key="4">
    <source>
        <dbReference type="Proteomes" id="UP001457282"/>
    </source>
</evidence>
<gene>
    <name evidence="3" type="ORF">M0R45_036214</name>
</gene>
<dbReference type="AlphaFoldDB" id="A0AAW1VWB9"/>
<organism evidence="3 4">
    <name type="scientific">Rubus argutus</name>
    <name type="common">Southern blackberry</name>
    <dbReference type="NCBI Taxonomy" id="59490"/>
    <lineage>
        <taxon>Eukaryota</taxon>
        <taxon>Viridiplantae</taxon>
        <taxon>Streptophyta</taxon>
        <taxon>Embryophyta</taxon>
        <taxon>Tracheophyta</taxon>
        <taxon>Spermatophyta</taxon>
        <taxon>Magnoliopsida</taxon>
        <taxon>eudicotyledons</taxon>
        <taxon>Gunneridae</taxon>
        <taxon>Pentapetalae</taxon>
        <taxon>rosids</taxon>
        <taxon>fabids</taxon>
        <taxon>Rosales</taxon>
        <taxon>Rosaceae</taxon>
        <taxon>Rosoideae</taxon>
        <taxon>Rosoideae incertae sedis</taxon>
        <taxon>Rubus</taxon>
    </lineage>
</organism>
<dbReference type="EMBL" id="JBEDUW010000007">
    <property type="protein sequence ID" value="KAK9912347.1"/>
    <property type="molecule type" value="Genomic_DNA"/>
</dbReference>
<feature type="region of interest" description="Disordered" evidence="1">
    <location>
        <begin position="1"/>
        <end position="20"/>
    </location>
</feature>
<dbReference type="PANTHER" id="PTHR37610:SF40">
    <property type="entry name" value="OS01G0909600 PROTEIN"/>
    <property type="match status" value="1"/>
</dbReference>
<accession>A0AAW1VWB9</accession>
<comment type="caution">
    <text evidence="3">The sequence shown here is derived from an EMBL/GenBank/DDBJ whole genome shotgun (WGS) entry which is preliminary data.</text>
</comment>
<evidence type="ECO:0000313" key="3">
    <source>
        <dbReference type="EMBL" id="KAK9912347.1"/>
    </source>
</evidence>
<name>A0AAW1VWB9_RUBAR</name>